<dbReference type="RefSeq" id="WP_376865463.1">
    <property type="nucleotide sequence ID" value="NZ_JBHRYB010000005.1"/>
</dbReference>
<gene>
    <name evidence="3" type="ORF">ACFOMG_06240</name>
</gene>
<feature type="chain" id="PRO_5047499732" evidence="1">
    <location>
        <begin position="23"/>
        <end position="200"/>
    </location>
</feature>
<reference evidence="4" key="1">
    <citation type="journal article" date="2019" name="Int. J. Syst. Evol. Microbiol.">
        <title>The Global Catalogue of Microorganisms (GCM) 10K type strain sequencing project: providing services to taxonomists for standard genome sequencing and annotation.</title>
        <authorList>
            <consortium name="The Broad Institute Genomics Platform"/>
            <consortium name="The Broad Institute Genome Sequencing Center for Infectious Disease"/>
            <person name="Wu L."/>
            <person name="Ma J."/>
        </authorList>
    </citation>
    <scope>NUCLEOTIDE SEQUENCE [LARGE SCALE GENOMIC DNA]</scope>
    <source>
        <strain evidence="4">KCTC 42424</strain>
    </source>
</reference>
<protein>
    <submittedName>
        <fullName evidence="3">Chalcone isomerase family protein</fullName>
    </submittedName>
</protein>
<evidence type="ECO:0000259" key="2">
    <source>
        <dbReference type="Pfam" id="PF16036"/>
    </source>
</evidence>
<dbReference type="InterPro" id="IPR036298">
    <property type="entry name" value="Chalcone_isomerase_sf"/>
</dbReference>
<dbReference type="Pfam" id="PF16036">
    <property type="entry name" value="Chalcone_3"/>
    <property type="match status" value="1"/>
</dbReference>
<keyword evidence="3" id="KW-0413">Isomerase</keyword>
<comment type="caution">
    <text evidence="3">The sequence shown here is derived from an EMBL/GenBank/DDBJ whole genome shotgun (WGS) entry which is preliminary data.</text>
</comment>
<keyword evidence="4" id="KW-1185">Reference proteome</keyword>
<feature type="domain" description="Chalcone isomerase" evidence="2">
    <location>
        <begin position="22"/>
        <end position="190"/>
    </location>
</feature>
<sequence length="200" mass="22662">MTTVLRFSLTLFLIISSSLSQARQIADYNFAEQLSPQPEQPALLLNGASVRSYYYLIDTYVGLLYMENPASNAQQLIDDPGYKRIVYHILVDRVSGRRIAKAMYEALQLNVSREQALQLEDRLNKLVKMFDSKMERGDQGYVDYVPGVGSRVVIKGETKGILPGKDLYDALLKIWIGEYPVSRRFKQDILNYQPDAVAGS</sequence>
<dbReference type="SUPFAM" id="SSF54626">
    <property type="entry name" value="Chalcone isomerase"/>
    <property type="match status" value="1"/>
</dbReference>
<dbReference type="EMBL" id="JBHRYB010000005">
    <property type="protein sequence ID" value="MFC3679707.1"/>
    <property type="molecule type" value="Genomic_DNA"/>
</dbReference>
<organism evidence="3 4">
    <name type="scientific">Bacterioplanoides pacificum</name>
    <dbReference type="NCBI Taxonomy" id="1171596"/>
    <lineage>
        <taxon>Bacteria</taxon>
        <taxon>Pseudomonadati</taxon>
        <taxon>Pseudomonadota</taxon>
        <taxon>Gammaproteobacteria</taxon>
        <taxon>Oceanospirillales</taxon>
        <taxon>Oceanospirillaceae</taxon>
        <taxon>Bacterioplanoides</taxon>
    </lineage>
</organism>
<name>A0ABV7VSS2_9GAMM</name>
<evidence type="ECO:0000313" key="4">
    <source>
        <dbReference type="Proteomes" id="UP001595722"/>
    </source>
</evidence>
<proteinExistence type="predicted"/>
<dbReference type="Proteomes" id="UP001595722">
    <property type="component" value="Unassembled WGS sequence"/>
</dbReference>
<evidence type="ECO:0000256" key="1">
    <source>
        <dbReference type="SAM" id="SignalP"/>
    </source>
</evidence>
<dbReference type="Gene3D" id="3.50.70.10">
    <property type="match status" value="1"/>
</dbReference>
<feature type="signal peptide" evidence="1">
    <location>
        <begin position="1"/>
        <end position="22"/>
    </location>
</feature>
<accession>A0ABV7VSS2</accession>
<evidence type="ECO:0000313" key="3">
    <source>
        <dbReference type="EMBL" id="MFC3679707.1"/>
    </source>
</evidence>
<dbReference type="InterPro" id="IPR016087">
    <property type="entry name" value="Chalcone_isomerase"/>
</dbReference>
<dbReference type="InterPro" id="IPR016088">
    <property type="entry name" value="Chalcone_isomerase_3-sand"/>
</dbReference>
<dbReference type="GO" id="GO:0016853">
    <property type="term" value="F:isomerase activity"/>
    <property type="evidence" value="ECO:0007669"/>
    <property type="project" value="UniProtKB-KW"/>
</dbReference>
<keyword evidence="1" id="KW-0732">Signal</keyword>